<keyword evidence="5" id="KW-1185">Reference proteome</keyword>
<reference evidence="4 5" key="1">
    <citation type="submission" date="2024-09" db="EMBL/GenBank/DDBJ databases">
        <authorList>
            <person name="D'Angelo T."/>
        </authorList>
    </citation>
    <scope>NUCLEOTIDE SEQUENCE [LARGE SCALE GENOMIC DNA]</scope>
    <source>
        <strain evidence="4">SAG AM-320-E07</strain>
    </source>
</reference>
<dbReference type="Proteomes" id="UP001593833">
    <property type="component" value="Unassembled WGS sequence"/>
</dbReference>
<dbReference type="EMBL" id="JBHPKH010000001">
    <property type="protein sequence ID" value="MFC1571959.1"/>
    <property type="molecule type" value="Genomic_DNA"/>
</dbReference>
<evidence type="ECO:0000256" key="2">
    <source>
        <dbReference type="SAM" id="MobiDB-lite"/>
    </source>
</evidence>
<feature type="chain" id="PRO_5047341698" evidence="3">
    <location>
        <begin position="32"/>
        <end position="692"/>
    </location>
</feature>
<gene>
    <name evidence="4" type="ORF">ACFL6M_00010</name>
</gene>
<keyword evidence="1" id="KW-0175">Coiled coil</keyword>
<evidence type="ECO:0000313" key="5">
    <source>
        <dbReference type="Proteomes" id="UP001593833"/>
    </source>
</evidence>
<evidence type="ECO:0000313" key="4">
    <source>
        <dbReference type="EMBL" id="MFC1571959.1"/>
    </source>
</evidence>
<proteinExistence type="predicted"/>
<feature type="region of interest" description="Disordered" evidence="2">
    <location>
        <begin position="517"/>
        <end position="537"/>
    </location>
</feature>
<keyword evidence="3" id="KW-0732">Signal</keyword>
<organism evidence="4 5">
    <name type="scientific">Eiseniibacteriota bacterium</name>
    <dbReference type="NCBI Taxonomy" id="2212470"/>
    <lineage>
        <taxon>Bacteria</taxon>
        <taxon>Candidatus Eiseniibacteriota</taxon>
    </lineage>
</organism>
<sequence length="692" mass="75379">MRRSRRTVRTITAGGIAALLLWRLVVAPAMADADVDHARQQAVAADVRNLDKACVVPTTVLQELWGDKRTEKLLEKYADAILVIRVSHELMGTGDINAAAKLIDGKIGATLLKRLAPRFDKWFTWFSWAKTGMELYKDFVFDPMVERSQVETYIGLRKAGLKREDAYAGVRGFPHTIERLKKDYKNLYPRKMNRNGTVSKEWEEDFRKFVLASYESKYLDQVHREALARFAAAAAEARAQLDELRAQIQIFLEDYAVASVELEPASAKLRPGEQASFIAVAVYAGKGAERSAAEITADAAWSGGTSDNIFLAKENDVGKDFAVKAKYGKLTGTASISVVEPDCGDDGRWDVDARKCVCESGHWNEDLGECVSEEPESDGEVKEVLSDLEHDFYGAVDSFDEHYEDFVARLQALGGSEPEVICADANLGFSFDRAAVSYLLVHEYYLDAWELLGRADKGLNFHAISAGNYTDDVHVRDQIRMEMFRKDYTRIEGLADPGMDNLLAQYSPGCDSEDLLDRGSRSAEVDQNAESGIDIPGGETIIPGGGEGACGDVTCYVSQGPVLRELQGSGSCSGGSANVRITSVSFPSEIREDQSSVTVEISFSWSSSGSGREDVTAVASVWLMNTPKQSPAYSSFSGSRTFRATFNRSALDFTQPAASCVAMVTVGVDCGAGGGGTASAQAVDGYRRSAGN</sequence>
<accession>A0ABV6YIF1</accession>
<name>A0ABV6YIF1_UNCEI</name>
<feature type="coiled-coil region" evidence="1">
    <location>
        <begin position="227"/>
        <end position="254"/>
    </location>
</feature>
<feature type="signal peptide" evidence="3">
    <location>
        <begin position="1"/>
        <end position="31"/>
    </location>
</feature>
<comment type="caution">
    <text evidence="4">The sequence shown here is derived from an EMBL/GenBank/DDBJ whole genome shotgun (WGS) entry which is preliminary data.</text>
</comment>
<evidence type="ECO:0000256" key="3">
    <source>
        <dbReference type="SAM" id="SignalP"/>
    </source>
</evidence>
<protein>
    <submittedName>
        <fullName evidence="4">Uncharacterized protein</fullName>
    </submittedName>
</protein>
<evidence type="ECO:0000256" key="1">
    <source>
        <dbReference type="SAM" id="Coils"/>
    </source>
</evidence>